<dbReference type="Proteomes" id="UP000243499">
    <property type="component" value="Chromosome 3"/>
</dbReference>
<dbReference type="EMBL" id="CM008048">
    <property type="protein sequence ID" value="PVH61819.1"/>
    <property type="molecule type" value="Genomic_DNA"/>
</dbReference>
<protein>
    <submittedName>
        <fullName evidence="2">Uncharacterized protein</fullName>
    </submittedName>
</protein>
<reference evidence="2" key="1">
    <citation type="submission" date="2018-04" db="EMBL/GenBank/DDBJ databases">
        <title>WGS assembly of Panicum hallii.</title>
        <authorList>
            <person name="Lovell J."/>
            <person name="Jenkins J."/>
            <person name="Lowry D."/>
            <person name="Mamidi S."/>
            <person name="Sreedasyam A."/>
            <person name="Weng X."/>
            <person name="Barry K."/>
            <person name="Bonette J."/>
            <person name="Campitelli B."/>
            <person name="Daum C."/>
            <person name="Gordon S."/>
            <person name="Gould B."/>
            <person name="Lipzen A."/>
            <person name="Macqueen A."/>
            <person name="Palacio-Mejia J."/>
            <person name="Plott C."/>
            <person name="Shakirov E."/>
            <person name="Shu S."/>
            <person name="Yoshinaga Y."/>
            <person name="Zane M."/>
            <person name="Rokhsar D."/>
            <person name="Grimwood J."/>
            <person name="Schmutz J."/>
            <person name="Juenger T."/>
        </authorList>
    </citation>
    <scope>NUCLEOTIDE SEQUENCE [LARGE SCALE GENOMIC DNA]</scope>
    <source>
        <strain evidence="2">FIL2</strain>
    </source>
</reference>
<accession>A0A2T8KI51</accession>
<evidence type="ECO:0000256" key="1">
    <source>
        <dbReference type="SAM" id="MobiDB-lite"/>
    </source>
</evidence>
<evidence type="ECO:0000313" key="2">
    <source>
        <dbReference type="EMBL" id="PVH61819.1"/>
    </source>
</evidence>
<feature type="compositionally biased region" description="Low complexity" evidence="1">
    <location>
        <begin position="31"/>
        <end position="41"/>
    </location>
</feature>
<dbReference type="Gramene" id="PVH61819">
    <property type="protein sequence ID" value="PVH61819"/>
    <property type="gene ID" value="PAHAL_3G129200"/>
</dbReference>
<name>A0A2T8KI51_9POAL</name>
<dbReference type="AlphaFoldDB" id="A0A2T8KI51"/>
<organism evidence="2">
    <name type="scientific">Panicum hallii</name>
    <dbReference type="NCBI Taxonomy" id="206008"/>
    <lineage>
        <taxon>Eukaryota</taxon>
        <taxon>Viridiplantae</taxon>
        <taxon>Streptophyta</taxon>
        <taxon>Embryophyta</taxon>
        <taxon>Tracheophyta</taxon>
        <taxon>Spermatophyta</taxon>
        <taxon>Magnoliopsida</taxon>
        <taxon>Liliopsida</taxon>
        <taxon>Poales</taxon>
        <taxon>Poaceae</taxon>
        <taxon>PACMAD clade</taxon>
        <taxon>Panicoideae</taxon>
        <taxon>Panicodae</taxon>
        <taxon>Paniceae</taxon>
        <taxon>Panicinae</taxon>
        <taxon>Panicum</taxon>
        <taxon>Panicum sect. Panicum</taxon>
    </lineage>
</organism>
<proteinExistence type="predicted"/>
<sequence>MEPRPNARSRALHRSLSRSPTIAPARPPAPARSRQPATQPASAATKLDSGIQREAANPPDPCICAARMDNEAKK</sequence>
<feature type="region of interest" description="Disordered" evidence="1">
    <location>
        <begin position="1"/>
        <end position="74"/>
    </location>
</feature>
<gene>
    <name evidence="2" type="ORF">PAHAL_3G129200</name>
</gene>